<name>A0A914SD34_PAREQ</name>
<proteinExistence type="predicted"/>
<dbReference type="WBParaSite" id="PEQ_0001198101-mRNA-1">
    <property type="protein sequence ID" value="PEQ_0001198101-mRNA-1"/>
    <property type="gene ID" value="PEQ_0001198101"/>
</dbReference>
<reference evidence="2" key="1">
    <citation type="submission" date="2022-11" db="UniProtKB">
        <authorList>
            <consortium name="WormBaseParasite"/>
        </authorList>
    </citation>
    <scope>IDENTIFICATION</scope>
</reference>
<dbReference type="Proteomes" id="UP000887564">
    <property type="component" value="Unplaced"/>
</dbReference>
<evidence type="ECO:0000313" key="1">
    <source>
        <dbReference type="Proteomes" id="UP000887564"/>
    </source>
</evidence>
<accession>A0A914SD34</accession>
<sequence>MAGLPESERDVGERLRRHLQFFFMDPMMKWRLILFAELRMSHIDFMDDTNTYYMIQEDSFASFSYDTSLVHREKRNEILHGEEATATKKIHFNQIPPLELCINRIASVIVFNNTYEFDISEVN</sequence>
<keyword evidence="1" id="KW-1185">Reference proteome</keyword>
<dbReference type="AlphaFoldDB" id="A0A914SD34"/>
<protein>
    <submittedName>
        <fullName evidence="2">Uncharacterized protein</fullName>
    </submittedName>
</protein>
<organism evidence="1 2">
    <name type="scientific">Parascaris equorum</name>
    <name type="common">Equine roundworm</name>
    <dbReference type="NCBI Taxonomy" id="6256"/>
    <lineage>
        <taxon>Eukaryota</taxon>
        <taxon>Metazoa</taxon>
        <taxon>Ecdysozoa</taxon>
        <taxon>Nematoda</taxon>
        <taxon>Chromadorea</taxon>
        <taxon>Rhabditida</taxon>
        <taxon>Spirurina</taxon>
        <taxon>Ascaridomorpha</taxon>
        <taxon>Ascaridoidea</taxon>
        <taxon>Ascarididae</taxon>
        <taxon>Parascaris</taxon>
    </lineage>
</organism>
<evidence type="ECO:0000313" key="2">
    <source>
        <dbReference type="WBParaSite" id="PEQ_0001198101-mRNA-1"/>
    </source>
</evidence>